<feature type="signal peptide" evidence="9">
    <location>
        <begin position="1"/>
        <end position="19"/>
    </location>
</feature>
<evidence type="ECO:0000259" key="10">
    <source>
        <dbReference type="SMART" id="SM00656"/>
    </source>
</evidence>
<accession>A0A9P6TC44</accession>
<keyword evidence="8" id="KW-0964">Secreted</keyword>
<comment type="catalytic activity">
    <reaction evidence="5">
        <text>Eliminative cleavage of (1-&gt;4)-alpha-D-galacturonan methyl ester to give oligosaccharides with 4-deoxy-6-O-methyl-alpha-D-galact-4-enuronosyl groups at their non-reducing ends.</text>
        <dbReference type="EC" id="4.2.2.10"/>
    </reaction>
</comment>
<dbReference type="PANTHER" id="PTHR31683">
    <property type="entry name" value="PECTATE LYASE 18-RELATED"/>
    <property type="match status" value="1"/>
</dbReference>
<sequence length="410" mass="44303">MTFKRRALSLLCLGRLVTAQTGKPFGYGAGTTGGGTSAPQTPQDIHELKAWVEDAEPRVILIDRLFDFTDTEGNKTGKGCLPWGKCPKGAMTQEVIDMFGWCHRFGNRGNTLTISYRQAAETPLKVGNDKTILGLGNQGVIRGKGFLIRRGKNIIIQNIHITWLNPNLVWGGDAIAIQGGQNIWIDHCTFSLIGRMMVVLDVSPNSGITLSNNHFNGVTPWSNKCHNQHYWTLMITGPSDTVTVANNCFDSTSGRSPKVGGSGNPNVAVHFYNNLHTDSRGETFEIAVGGNMLAEGNLFKNVKTLYKEQAQTALGGNSFVPFTVHDAARCQSAIGRPCVTNEQIEDAGGAAPIRFGLDTTAVKAFKRVPYIKTIDIKPTSSLLDGAPGGCGFGLLNRKTKAKPTNENPSK</sequence>
<comment type="subcellular location">
    <subcellularLocation>
        <location evidence="8">Secreted</location>
    </subcellularLocation>
</comment>
<dbReference type="GO" id="GO:0030570">
    <property type="term" value="F:pectate lyase activity"/>
    <property type="evidence" value="ECO:0007669"/>
    <property type="project" value="InterPro"/>
</dbReference>
<keyword evidence="2" id="KW-1015">Disulfide bond</keyword>
<dbReference type="EMBL" id="MU167254">
    <property type="protein sequence ID" value="KAG0146947.1"/>
    <property type="molecule type" value="Genomic_DNA"/>
</dbReference>
<evidence type="ECO:0000313" key="12">
    <source>
        <dbReference type="Proteomes" id="UP000886653"/>
    </source>
</evidence>
<comment type="caution">
    <text evidence="11">The sequence shown here is derived from an EMBL/GenBank/DDBJ whole genome shotgun (WGS) entry which is preliminary data.</text>
</comment>
<evidence type="ECO:0000256" key="3">
    <source>
        <dbReference type="ARBA" id="ARBA00023180"/>
    </source>
</evidence>
<name>A0A9P6TC44_9BASI</name>
<organism evidence="11 12">
    <name type="scientific">Cronartium quercuum f. sp. fusiforme G11</name>
    <dbReference type="NCBI Taxonomy" id="708437"/>
    <lineage>
        <taxon>Eukaryota</taxon>
        <taxon>Fungi</taxon>
        <taxon>Dikarya</taxon>
        <taxon>Basidiomycota</taxon>
        <taxon>Pucciniomycotina</taxon>
        <taxon>Pucciniomycetes</taxon>
        <taxon>Pucciniales</taxon>
        <taxon>Coleosporiaceae</taxon>
        <taxon>Cronartium</taxon>
    </lineage>
</organism>
<dbReference type="InterPro" id="IPR045032">
    <property type="entry name" value="PEL"/>
</dbReference>
<dbReference type="InterPro" id="IPR012334">
    <property type="entry name" value="Pectin_lyas_fold"/>
</dbReference>
<reference evidence="11" key="1">
    <citation type="submission" date="2013-11" db="EMBL/GenBank/DDBJ databases">
        <title>Genome sequence of the fusiform rust pathogen reveals effectors for host alternation and coevolution with pine.</title>
        <authorList>
            <consortium name="DOE Joint Genome Institute"/>
            <person name="Smith K."/>
            <person name="Pendleton A."/>
            <person name="Kubisiak T."/>
            <person name="Anderson C."/>
            <person name="Salamov A."/>
            <person name="Aerts A."/>
            <person name="Riley R."/>
            <person name="Clum A."/>
            <person name="Lindquist E."/>
            <person name="Ence D."/>
            <person name="Campbell M."/>
            <person name="Kronenberg Z."/>
            <person name="Feau N."/>
            <person name="Dhillon B."/>
            <person name="Hamelin R."/>
            <person name="Burleigh J."/>
            <person name="Smith J."/>
            <person name="Yandell M."/>
            <person name="Nelson C."/>
            <person name="Grigoriev I."/>
            <person name="Davis J."/>
        </authorList>
    </citation>
    <scope>NUCLEOTIDE SEQUENCE</scope>
    <source>
        <strain evidence="11">G11</strain>
    </source>
</reference>
<evidence type="ECO:0000256" key="2">
    <source>
        <dbReference type="ARBA" id="ARBA00023157"/>
    </source>
</evidence>
<dbReference type="EC" id="4.2.2.10" evidence="7"/>
<evidence type="ECO:0000256" key="9">
    <source>
        <dbReference type="SAM" id="SignalP"/>
    </source>
</evidence>
<dbReference type="GO" id="GO:0005576">
    <property type="term" value="C:extracellular region"/>
    <property type="evidence" value="ECO:0007669"/>
    <property type="project" value="UniProtKB-SubCell"/>
</dbReference>
<keyword evidence="9" id="KW-0732">Signal</keyword>
<proteinExistence type="inferred from homology"/>
<protein>
    <recommendedName>
        <fullName evidence="7">pectin lyase</fullName>
        <ecNumber evidence="7">4.2.2.10</ecNumber>
    </recommendedName>
</protein>
<dbReference type="Proteomes" id="UP000886653">
    <property type="component" value="Unassembled WGS sequence"/>
</dbReference>
<comment type="function">
    <text evidence="6">Pectinolytic enzymes consist of four classes of enzymes: pectin lyase, polygalacturonase, pectin methylesterase and rhamnogalacturonase. Among pectinolytic enzymes, pectin lyase is the most important in depolymerization of pectin, since it cleaves internal glycosidic bonds of highly methylated pectins.</text>
</comment>
<evidence type="ECO:0000256" key="4">
    <source>
        <dbReference type="ARBA" id="ARBA00023239"/>
    </source>
</evidence>
<comment type="similarity">
    <text evidence="1 8">Belongs to the polysaccharide lyase 1 family.</text>
</comment>
<dbReference type="InterPro" id="IPR002022">
    <property type="entry name" value="Pec_lyase"/>
</dbReference>
<evidence type="ECO:0000256" key="8">
    <source>
        <dbReference type="RuleBase" id="RU361173"/>
    </source>
</evidence>
<dbReference type="Gene3D" id="2.160.20.10">
    <property type="entry name" value="Single-stranded right-handed beta-helix, Pectin lyase-like"/>
    <property type="match status" value="1"/>
</dbReference>
<dbReference type="SMART" id="SM00656">
    <property type="entry name" value="Amb_all"/>
    <property type="match status" value="1"/>
</dbReference>
<evidence type="ECO:0000313" key="11">
    <source>
        <dbReference type="EMBL" id="KAG0146947.1"/>
    </source>
</evidence>
<feature type="domain" description="Pectate lyase" evidence="10">
    <location>
        <begin position="95"/>
        <end position="305"/>
    </location>
</feature>
<feature type="chain" id="PRO_5040335502" description="pectin lyase" evidence="9">
    <location>
        <begin position="20"/>
        <end position="410"/>
    </location>
</feature>
<dbReference type="InterPro" id="IPR011050">
    <property type="entry name" value="Pectin_lyase_fold/virulence"/>
</dbReference>
<dbReference type="OrthoDB" id="1637350at2759"/>
<keyword evidence="3" id="KW-0325">Glycoprotein</keyword>
<evidence type="ECO:0000256" key="6">
    <source>
        <dbReference type="ARBA" id="ARBA00037631"/>
    </source>
</evidence>
<dbReference type="PANTHER" id="PTHR31683:SF67">
    <property type="entry name" value="PECTIN LYASE F-RELATED"/>
    <property type="match status" value="1"/>
</dbReference>
<dbReference type="GO" id="GO:0047490">
    <property type="term" value="F:pectin lyase activity"/>
    <property type="evidence" value="ECO:0007669"/>
    <property type="project" value="UniProtKB-EC"/>
</dbReference>
<dbReference type="SUPFAM" id="SSF51126">
    <property type="entry name" value="Pectin lyase-like"/>
    <property type="match status" value="1"/>
</dbReference>
<keyword evidence="8" id="KW-0119">Carbohydrate metabolism</keyword>
<keyword evidence="8" id="KW-0624">Polysaccharide degradation</keyword>
<keyword evidence="4 8" id="KW-0456">Lyase</keyword>
<keyword evidence="12" id="KW-1185">Reference proteome</keyword>
<dbReference type="AlphaFoldDB" id="A0A9P6TC44"/>
<dbReference type="Pfam" id="PF00544">
    <property type="entry name" value="Pectate_lyase_4"/>
    <property type="match status" value="1"/>
</dbReference>
<evidence type="ECO:0000256" key="5">
    <source>
        <dbReference type="ARBA" id="ARBA00036818"/>
    </source>
</evidence>
<gene>
    <name evidence="11" type="ORF">CROQUDRAFT_77192</name>
</gene>
<evidence type="ECO:0000256" key="1">
    <source>
        <dbReference type="ARBA" id="ARBA00010980"/>
    </source>
</evidence>
<dbReference type="GO" id="GO:0000272">
    <property type="term" value="P:polysaccharide catabolic process"/>
    <property type="evidence" value="ECO:0007669"/>
    <property type="project" value="UniProtKB-KW"/>
</dbReference>
<evidence type="ECO:0000256" key="7">
    <source>
        <dbReference type="ARBA" id="ARBA00039082"/>
    </source>
</evidence>